<evidence type="ECO:0000256" key="1">
    <source>
        <dbReference type="SAM" id="MobiDB-lite"/>
    </source>
</evidence>
<sequence>MEQPADTSGLRDASPQVAVTVVRTGGFAGLKRTWEATADDPSTVGVWLGFADSLPWGATPREDPRSVDRFVYRIVIAVHSEVRHEKTLPESALTGGWRDLVDRVQQQADGDAGSGQSPAPPH</sequence>
<feature type="compositionally biased region" description="Low complexity" evidence="1">
    <location>
        <begin position="105"/>
        <end position="122"/>
    </location>
</feature>
<comment type="caution">
    <text evidence="2">The sequence shown here is derived from an EMBL/GenBank/DDBJ whole genome shotgun (WGS) entry which is preliminary data.</text>
</comment>
<dbReference type="RefSeq" id="WP_116283724.1">
    <property type="nucleotide sequence ID" value="NZ_NBXA01000025.1"/>
</dbReference>
<dbReference type="AlphaFoldDB" id="A0A3E0VN48"/>
<dbReference type="EMBL" id="NBXA01000025">
    <property type="protein sequence ID" value="RFA11404.1"/>
    <property type="molecule type" value="Genomic_DNA"/>
</dbReference>
<evidence type="ECO:0000313" key="2">
    <source>
        <dbReference type="EMBL" id="RFA11404.1"/>
    </source>
</evidence>
<dbReference type="Pfam" id="PF20242">
    <property type="entry name" value="Emfourin"/>
    <property type="match status" value="1"/>
</dbReference>
<accession>A0A3E0VN48</accession>
<feature type="region of interest" description="Disordered" evidence="1">
    <location>
        <begin position="103"/>
        <end position="122"/>
    </location>
</feature>
<dbReference type="Proteomes" id="UP000256709">
    <property type="component" value="Unassembled WGS sequence"/>
</dbReference>
<evidence type="ECO:0000313" key="3">
    <source>
        <dbReference type="Proteomes" id="UP000256709"/>
    </source>
</evidence>
<organism evidence="2 3">
    <name type="scientific">Subtercola boreus</name>
    <dbReference type="NCBI Taxonomy" id="120213"/>
    <lineage>
        <taxon>Bacteria</taxon>
        <taxon>Bacillati</taxon>
        <taxon>Actinomycetota</taxon>
        <taxon>Actinomycetes</taxon>
        <taxon>Micrococcales</taxon>
        <taxon>Microbacteriaceae</taxon>
        <taxon>Subtercola</taxon>
    </lineage>
</organism>
<protein>
    <submittedName>
        <fullName evidence="2">Uncharacterized protein</fullName>
    </submittedName>
</protein>
<reference evidence="2 3" key="1">
    <citation type="submission" date="2017-04" db="EMBL/GenBank/DDBJ databases">
        <title>Comparative genome analysis of Subtercola boreus.</title>
        <authorList>
            <person name="Cho Y.-J."/>
            <person name="Cho A."/>
            <person name="Kim O.-S."/>
            <person name="Lee J.-I."/>
        </authorList>
    </citation>
    <scope>NUCLEOTIDE SEQUENCE [LARGE SCALE GENOMIC DNA]</scope>
    <source>
        <strain evidence="2 3">P27444</strain>
    </source>
</reference>
<proteinExistence type="predicted"/>
<dbReference type="InterPro" id="IPR049457">
    <property type="entry name" value="Emfourin"/>
</dbReference>
<name>A0A3E0VN48_9MICO</name>
<dbReference type="OrthoDB" id="4947318at2"/>
<gene>
    <name evidence="2" type="ORF">B7R21_13170</name>
</gene>